<proteinExistence type="predicted"/>
<dbReference type="AlphaFoldDB" id="X1RMP1"/>
<accession>X1RMP1</accession>
<keyword evidence="1" id="KW-0812">Transmembrane</keyword>
<feature type="non-terminal residue" evidence="2">
    <location>
        <position position="1"/>
    </location>
</feature>
<dbReference type="EMBL" id="BARW01008221">
    <property type="protein sequence ID" value="GAI81918.1"/>
    <property type="molecule type" value="Genomic_DNA"/>
</dbReference>
<organism evidence="2">
    <name type="scientific">marine sediment metagenome</name>
    <dbReference type="NCBI Taxonomy" id="412755"/>
    <lineage>
        <taxon>unclassified sequences</taxon>
        <taxon>metagenomes</taxon>
        <taxon>ecological metagenomes</taxon>
    </lineage>
</organism>
<feature type="transmembrane region" description="Helical" evidence="1">
    <location>
        <begin position="28"/>
        <end position="46"/>
    </location>
</feature>
<keyword evidence="1" id="KW-1133">Transmembrane helix</keyword>
<evidence type="ECO:0000256" key="1">
    <source>
        <dbReference type="SAM" id="Phobius"/>
    </source>
</evidence>
<name>X1RMP1_9ZZZZ</name>
<gene>
    <name evidence="2" type="ORF">S12H4_16923</name>
</gene>
<protein>
    <submittedName>
        <fullName evidence="2">Uncharacterized protein</fullName>
    </submittedName>
</protein>
<sequence>RPEFALWLTNFEEKMELAHEGMQKYKKIFYIAVLIGFLYLGIIFLFF</sequence>
<keyword evidence="1" id="KW-0472">Membrane</keyword>
<evidence type="ECO:0000313" key="2">
    <source>
        <dbReference type="EMBL" id="GAI81918.1"/>
    </source>
</evidence>
<comment type="caution">
    <text evidence="2">The sequence shown here is derived from an EMBL/GenBank/DDBJ whole genome shotgun (WGS) entry which is preliminary data.</text>
</comment>
<reference evidence="2" key="1">
    <citation type="journal article" date="2014" name="Front. Microbiol.">
        <title>High frequency of phylogenetically diverse reductive dehalogenase-homologous genes in deep subseafloor sedimentary metagenomes.</title>
        <authorList>
            <person name="Kawai M."/>
            <person name="Futagami T."/>
            <person name="Toyoda A."/>
            <person name="Takaki Y."/>
            <person name="Nishi S."/>
            <person name="Hori S."/>
            <person name="Arai W."/>
            <person name="Tsubouchi T."/>
            <person name="Morono Y."/>
            <person name="Uchiyama I."/>
            <person name="Ito T."/>
            <person name="Fujiyama A."/>
            <person name="Inagaki F."/>
            <person name="Takami H."/>
        </authorList>
    </citation>
    <scope>NUCLEOTIDE SEQUENCE</scope>
    <source>
        <strain evidence="2">Expedition CK06-06</strain>
    </source>
</reference>